<feature type="compositionally biased region" description="Gly residues" evidence="1">
    <location>
        <begin position="35"/>
        <end position="54"/>
    </location>
</feature>
<evidence type="ECO:0000313" key="4">
    <source>
        <dbReference type="Proteomes" id="UP000602284"/>
    </source>
</evidence>
<dbReference type="EMBL" id="JAEQNB010000004">
    <property type="protein sequence ID" value="MBL0387681.1"/>
    <property type="molecule type" value="Genomic_DNA"/>
</dbReference>
<evidence type="ECO:0000313" key="3">
    <source>
        <dbReference type="EMBL" id="MBL0387681.1"/>
    </source>
</evidence>
<keyword evidence="4" id="KW-1185">Reference proteome</keyword>
<feature type="region of interest" description="Disordered" evidence="1">
    <location>
        <begin position="20"/>
        <end position="54"/>
    </location>
</feature>
<dbReference type="Proteomes" id="UP000602284">
    <property type="component" value="Unassembled WGS sequence"/>
</dbReference>
<reference evidence="3 4" key="1">
    <citation type="submission" date="2021-01" db="EMBL/GenBank/DDBJ databases">
        <title>Tumebacillus sp. strain ITR2 16S ribosomal RNA gene Genome sequencing and assembly.</title>
        <authorList>
            <person name="Kang M."/>
        </authorList>
    </citation>
    <scope>NUCLEOTIDE SEQUENCE [LARGE SCALE GENOMIC DNA]</scope>
    <source>
        <strain evidence="3 4">ITR2</strain>
    </source>
</reference>
<feature type="signal peptide" evidence="2">
    <location>
        <begin position="1"/>
        <end position="22"/>
    </location>
</feature>
<feature type="compositionally biased region" description="Polar residues" evidence="1">
    <location>
        <begin position="25"/>
        <end position="34"/>
    </location>
</feature>
<gene>
    <name evidence="3" type="ORF">JJB07_13655</name>
</gene>
<protein>
    <submittedName>
        <fullName evidence="3">Uncharacterized protein</fullName>
    </submittedName>
</protein>
<organism evidence="3 4">
    <name type="scientific">Tumebacillus amylolyticus</name>
    <dbReference type="NCBI Taxonomy" id="2801339"/>
    <lineage>
        <taxon>Bacteria</taxon>
        <taxon>Bacillati</taxon>
        <taxon>Bacillota</taxon>
        <taxon>Bacilli</taxon>
        <taxon>Bacillales</taxon>
        <taxon>Alicyclobacillaceae</taxon>
        <taxon>Tumebacillus</taxon>
    </lineage>
</organism>
<evidence type="ECO:0000256" key="1">
    <source>
        <dbReference type="SAM" id="MobiDB-lite"/>
    </source>
</evidence>
<accession>A0ABS1JBM8</accession>
<sequence length="54" mass="5097">MRKTLTFALSLLIAGTFLTACGGNNDPQRNPQNTGSGGGASGGGGTGSGQGGGK</sequence>
<feature type="chain" id="PRO_5045244405" evidence="2">
    <location>
        <begin position="23"/>
        <end position="54"/>
    </location>
</feature>
<proteinExistence type="predicted"/>
<dbReference type="RefSeq" id="WP_201635924.1">
    <property type="nucleotide sequence ID" value="NZ_JAEQNB010000004.1"/>
</dbReference>
<dbReference type="PROSITE" id="PS51257">
    <property type="entry name" value="PROKAR_LIPOPROTEIN"/>
    <property type="match status" value="1"/>
</dbReference>
<name>A0ABS1JBM8_9BACL</name>
<keyword evidence="2" id="KW-0732">Signal</keyword>
<comment type="caution">
    <text evidence="3">The sequence shown here is derived from an EMBL/GenBank/DDBJ whole genome shotgun (WGS) entry which is preliminary data.</text>
</comment>
<evidence type="ECO:0000256" key="2">
    <source>
        <dbReference type="SAM" id="SignalP"/>
    </source>
</evidence>